<evidence type="ECO:0000313" key="1">
    <source>
        <dbReference type="EMBL" id="CAF4840869.1"/>
    </source>
</evidence>
<evidence type="ECO:0000313" key="2">
    <source>
        <dbReference type="Proteomes" id="UP000663880"/>
    </source>
</evidence>
<dbReference type="AlphaFoldDB" id="A0A821RLL2"/>
<organism evidence="1 2">
    <name type="scientific">Pieris macdunnoughi</name>
    <dbReference type="NCBI Taxonomy" id="345717"/>
    <lineage>
        <taxon>Eukaryota</taxon>
        <taxon>Metazoa</taxon>
        <taxon>Ecdysozoa</taxon>
        <taxon>Arthropoda</taxon>
        <taxon>Hexapoda</taxon>
        <taxon>Insecta</taxon>
        <taxon>Pterygota</taxon>
        <taxon>Neoptera</taxon>
        <taxon>Endopterygota</taxon>
        <taxon>Lepidoptera</taxon>
        <taxon>Glossata</taxon>
        <taxon>Ditrysia</taxon>
        <taxon>Papilionoidea</taxon>
        <taxon>Pieridae</taxon>
        <taxon>Pierinae</taxon>
        <taxon>Pieris</taxon>
    </lineage>
</organism>
<dbReference type="OrthoDB" id="7457746at2759"/>
<protein>
    <submittedName>
        <fullName evidence="1">Uncharacterized protein</fullName>
    </submittedName>
</protein>
<name>A0A821RLL2_9NEOP</name>
<dbReference type="Proteomes" id="UP000663880">
    <property type="component" value="Unassembled WGS sequence"/>
</dbReference>
<dbReference type="EMBL" id="CAJOBZ010000013">
    <property type="protein sequence ID" value="CAF4840869.1"/>
    <property type="molecule type" value="Genomic_DNA"/>
</dbReference>
<comment type="caution">
    <text evidence="1">The sequence shown here is derived from an EMBL/GenBank/DDBJ whole genome shotgun (WGS) entry which is preliminary data.</text>
</comment>
<accession>A0A821RLL2</accession>
<proteinExistence type="predicted"/>
<reference evidence="1" key="1">
    <citation type="submission" date="2021-02" db="EMBL/GenBank/DDBJ databases">
        <authorList>
            <person name="Steward A R."/>
        </authorList>
    </citation>
    <scope>NUCLEOTIDE SEQUENCE</scope>
</reference>
<sequence length="95" mass="10903">MFLINYFSVPVMTIQYSIKVHGKVELADDVSSIWKYLSKVINSPTNNFPEENANVPKEGVTKLLRDEIKKNGIIHLFGNHEKARKEDPYVNNINV</sequence>
<keyword evidence="2" id="KW-1185">Reference proteome</keyword>
<gene>
    <name evidence="1" type="ORF">PMACD_LOCUS6153</name>
</gene>